<comment type="caution">
    <text evidence="1">The sequence shown here is derived from an EMBL/GenBank/DDBJ whole genome shotgun (WGS) entry which is preliminary data.</text>
</comment>
<accession>A0ABQ9XDI1</accession>
<name>A0ABQ9XDI1_9EUKA</name>
<protein>
    <submittedName>
        <fullName evidence="1">Uncharacterized protein</fullName>
    </submittedName>
</protein>
<dbReference type="Proteomes" id="UP001281761">
    <property type="component" value="Unassembled WGS sequence"/>
</dbReference>
<sequence length="89" mass="9956">MTQFVLTSPVAYAYIDNGLRDWKRNDRVDQERGKQILTQLREEGLSDGLELSLQKDALDAGLAFEDELETTFVCELGTDFVCKLGGNAI</sequence>
<dbReference type="EMBL" id="JARBJD010000134">
    <property type="protein sequence ID" value="KAK2950543.1"/>
    <property type="molecule type" value="Genomic_DNA"/>
</dbReference>
<gene>
    <name evidence="1" type="ORF">BLNAU_14537</name>
</gene>
<proteinExistence type="predicted"/>
<organism evidence="1 2">
    <name type="scientific">Blattamonas nauphoetae</name>
    <dbReference type="NCBI Taxonomy" id="2049346"/>
    <lineage>
        <taxon>Eukaryota</taxon>
        <taxon>Metamonada</taxon>
        <taxon>Preaxostyla</taxon>
        <taxon>Oxymonadida</taxon>
        <taxon>Blattamonas</taxon>
    </lineage>
</organism>
<reference evidence="1 2" key="1">
    <citation type="journal article" date="2022" name="bioRxiv">
        <title>Genomics of Preaxostyla Flagellates Illuminates Evolutionary Transitions and the Path Towards Mitochondrial Loss.</title>
        <authorList>
            <person name="Novak L.V.F."/>
            <person name="Treitli S.C."/>
            <person name="Pyrih J."/>
            <person name="Halakuc P."/>
            <person name="Pipaliya S.V."/>
            <person name="Vacek V."/>
            <person name="Brzon O."/>
            <person name="Soukal P."/>
            <person name="Eme L."/>
            <person name="Dacks J.B."/>
            <person name="Karnkowska A."/>
            <person name="Elias M."/>
            <person name="Hampl V."/>
        </authorList>
    </citation>
    <scope>NUCLEOTIDE SEQUENCE [LARGE SCALE GENOMIC DNA]</scope>
    <source>
        <strain evidence="1">NAU3</strain>
        <tissue evidence="1">Gut</tissue>
    </source>
</reference>
<evidence type="ECO:0000313" key="2">
    <source>
        <dbReference type="Proteomes" id="UP001281761"/>
    </source>
</evidence>
<keyword evidence="2" id="KW-1185">Reference proteome</keyword>
<evidence type="ECO:0000313" key="1">
    <source>
        <dbReference type="EMBL" id="KAK2950543.1"/>
    </source>
</evidence>